<evidence type="ECO:0000256" key="1">
    <source>
        <dbReference type="SAM" id="SignalP"/>
    </source>
</evidence>
<accession>I0W6L1</accession>
<reference evidence="2 3" key="1">
    <citation type="journal article" date="2012" name="J. Bacteriol.">
        <title>Genome Sequence of the Halotolerant Bacterium Imtechella halotolerans K1T.</title>
        <authorList>
            <person name="Kumar S."/>
            <person name="Vikram S."/>
            <person name="Subramanian S."/>
            <person name="Raghava G.P."/>
            <person name="Pinnaka A.K."/>
        </authorList>
    </citation>
    <scope>NUCLEOTIDE SEQUENCE [LARGE SCALE GENOMIC DNA]</scope>
    <source>
        <strain evidence="2 3">K1</strain>
    </source>
</reference>
<feature type="chain" id="PRO_5003634959" evidence="1">
    <location>
        <begin position="24"/>
        <end position="171"/>
    </location>
</feature>
<organism evidence="2 3">
    <name type="scientific">Imtechella halotolerans K1</name>
    <dbReference type="NCBI Taxonomy" id="946077"/>
    <lineage>
        <taxon>Bacteria</taxon>
        <taxon>Pseudomonadati</taxon>
        <taxon>Bacteroidota</taxon>
        <taxon>Flavobacteriia</taxon>
        <taxon>Flavobacteriales</taxon>
        <taxon>Flavobacteriaceae</taxon>
        <taxon>Imtechella</taxon>
    </lineage>
</organism>
<dbReference type="eggNOG" id="ENOG502ZYAH">
    <property type="taxonomic scope" value="Bacteria"/>
</dbReference>
<name>I0W6L1_9FLAO</name>
<proteinExistence type="predicted"/>
<evidence type="ECO:0000313" key="3">
    <source>
        <dbReference type="Proteomes" id="UP000005938"/>
    </source>
</evidence>
<dbReference type="AlphaFoldDB" id="I0W6L1"/>
<keyword evidence="3" id="KW-1185">Reference proteome</keyword>
<dbReference type="PATRIC" id="fig|946077.3.peg.2668"/>
<protein>
    <submittedName>
        <fullName evidence="2">Uncharacterized protein</fullName>
    </submittedName>
</protein>
<feature type="signal peptide" evidence="1">
    <location>
        <begin position="1"/>
        <end position="23"/>
    </location>
</feature>
<dbReference type="Proteomes" id="UP000005938">
    <property type="component" value="Unassembled WGS sequence"/>
</dbReference>
<keyword evidence="1" id="KW-0732">Signal</keyword>
<dbReference type="STRING" id="946077.W5A_13200"/>
<gene>
    <name evidence="2" type="ORF">W5A_13200</name>
</gene>
<comment type="caution">
    <text evidence="2">The sequence shown here is derived from an EMBL/GenBank/DDBJ whole genome shotgun (WGS) entry which is preliminary data.</text>
</comment>
<dbReference type="EMBL" id="AJJU01000038">
    <property type="protein sequence ID" value="EID72027.1"/>
    <property type="molecule type" value="Genomic_DNA"/>
</dbReference>
<sequence length="171" mass="19592">MKHMKKVTLLAVGLFVAVTSALANNKQSDMAISAYENAKHKSQEYIYFVERGVAFYVYTDGTFEYDARTVQRYGRRGSVNATLITPNIRVQYSAPSKNNRMHTYGAQIAYDRNGMLTRVGDVWIQYDRYGRITRAGSVSMRYNKFGNLNRVGDLSVHTDRWGRIRNTKGRV</sequence>
<evidence type="ECO:0000313" key="2">
    <source>
        <dbReference type="EMBL" id="EID72027.1"/>
    </source>
</evidence>